<organism evidence="2 3">
    <name type="scientific">Solanum bulbocastanum</name>
    <name type="common">Wild potato</name>
    <dbReference type="NCBI Taxonomy" id="147425"/>
    <lineage>
        <taxon>Eukaryota</taxon>
        <taxon>Viridiplantae</taxon>
        <taxon>Streptophyta</taxon>
        <taxon>Embryophyta</taxon>
        <taxon>Tracheophyta</taxon>
        <taxon>Spermatophyta</taxon>
        <taxon>Magnoliopsida</taxon>
        <taxon>eudicotyledons</taxon>
        <taxon>Gunneridae</taxon>
        <taxon>Pentapetalae</taxon>
        <taxon>asterids</taxon>
        <taxon>lamiids</taxon>
        <taxon>Solanales</taxon>
        <taxon>Solanaceae</taxon>
        <taxon>Solanoideae</taxon>
        <taxon>Solaneae</taxon>
        <taxon>Solanum</taxon>
    </lineage>
</organism>
<feature type="region of interest" description="Disordered" evidence="1">
    <location>
        <begin position="1"/>
        <end position="31"/>
    </location>
</feature>
<dbReference type="EMBL" id="JBANQN010000003">
    <property type="protein sequence ID" value="KAK6793936.1"/>
    <property type="molecule type" value="Genomic_DNA"/>
</dbReference>
<reference evidence="2 3" key="1">
    <citation type="submission" date="2024-02" db="EMBL/GenBank/DDBJ databases">
        <title>de novo genome assembly of Solanum bulbocastanum strain 11H21.</title>
        <authorList>
            <person name="Hosaka A.J."/>
        </authorList>
    </citation>
    <scope>NUCLEOTIDE SEQUENCE [LARGE SCALE GENOMIC DNA]</scope>
    <source>
        <tissue evidence="2">Young leaves</tissue>
    </source>
</reference>
<evidence type="ECO:0000256" key="1">
    <source>
        <dbReference type="SAM" id="MobiDB-lite"/>
    </source>
</evidence>
<proteinExistence type="predicted"/>
<protein>
    <submittedName>
        <fullName evidence="2">Uncharacterized protein</fullName>
    </submittedName>
</protein>
<evidence type="ECO:0000313" key="2">
    <source>
        <dbReference type="EMBL" id="KAK6793936.1"/>
    </source>
</evidence>
<accession>A0AAN8TYQ0</accession>
<sequence>MEFHKLSSQLEPVDRISAAEDSDSNSGDGFLNVSNGKFKNSNLEADSTSRTVEKLRNFFDIRSLRLIS</sequence>
<dbReference type="AlphaFoldDB" id="A0AAN8TYQ0"/>
<evidence type="ECO:0000313" key="3">
    <source>
        <dbReference type="Proteomes" id="UP001371456"/>
    </source>
</evidence>
<gene>
    <name evidence="2" type="ORF">RDI58_007389</name>
</gene>
<dbReference type="Proteomes" id="UP001371456">
    <property type="component" value="Unassembled WGS sequence"/>
</dbReference>
<feature type="compositionally biased region" description="Polar residues" evidence="1">
    <location>
        <begin position="1"/>
        <end position="10"/>
    </location>
</feature>
<keyword evidence="3" id="KW-1185">Reference proteome</keyword>
<name>A0AAN8TYQ0_SOLBU</name>
<comment type="caution">
    <text evidence="2">The sequence shown here is derived from an EMBL/GenBank/DDBJ whole genome shotgun (WGS) entry which is preliminary data.</text>
</comment>